<dbReference type="InterPro" id="IPR013356">
    <property type="entry name" value="T2SS_GspD"/>
</dbReference>
<protein>
    <submittedName>
        <fullName evidence="15">Type II secretion system secretin GspD</fullName>
    </submittedName>
</protein>
<dbReference type="PRINTS" id="PR00811">
    <property type="entry name" value="BCTERIALGSPD"/>
</dbReference>
<keyword evidence="9" id="KW-0998">Cell outer membrane</keyword>
<dbReference type="InterPro" id="IPR001775">
    <property type="entry name" value="GspD/PilQ"/>
</dbReference>
<keyword evidence="3 10" id="KW-0813">Transport</keyword>
<keyword evidence="5" id="KW-0812">Transmembrane</keyword>
<dbReference type="Pfam" id="PF03958">
    <property type="entry name" value="Secretin_N"/>
    <property type="match status" value="3"/>
</dbReference>
<evidence type="ECO:0000313" key="15">
    <source>
        <dbReference type="EMBL" id="MCB5227254.1"/>
    </source>
</evidence>
<dbReference type="NCBIfam" id="TIGR02517">
    <property type="entry name" value="type_II_gspD"/>
    <property type="match status" value="1"/>
</dbReference>
<reference evidence="15 16" key="1">
    <citation type="submission" date="2021-10" db="EMBL/GenBank/DDBJ databases">
        <title>Alishewanella koreense sp. nov. isolated from seawater of southwestern coast in South Korea and the proposal for the reclassification of Rheinheimera perlucida and Rheinheimera tuosuensis as Arsukibacterium perlucida and Arsukibacterium tuosuensis.</title>
        <authorList>
            <person name="Kim K.H."/>
            <person name="Ruan W."/>
            <person name="Kim K.R."/>
            <person name="Baek J.H."/>
            <person name="Jeon C.O."/>
        </authorList>
    </citation>
    <scope>NUCLEOTIDE SEQUENCE [LARGE SCALE GENOMIC DNA]</scope>
    <source>
        <strain evidence="15 16">16-MA</strain>
    </source>
</reference>
<dbReference type="Proteomes" id="UP000633814">
    <property type="component" value="Unassembled WGS sequence"/>
</dbReference>
<evidence type="ECO:0000256" key="8">
    <source>
        <dbReference type="ARBA" id="ARBA00023136"/>
    </source>
</evidence>
<feature type="signal peptide" evidence="11">
    <location>
        <begin position="1"/>
        <end position="29"/>
    </location>
</feature>
<evidence type="ECO:0000256" key="9">
    <source>
        <dbReference type="ARBA" id="ARBA00023237"/>
    </source>
</evidence>
<feature type="domain" description="GspD-like N0" evidence="14">
    <location>
        <begin position="38"/>
        <end position="107"/>
    </location>
</feature>
<keyword evidence="7" id="KW-0653">Protein transport</keyword>
<dbReference type="Pfam" id="PF00263">
    <property type="entry name" value="Secretin"/>
    <property type="match status" value="1"/>
</dbReference>
<dbReference type="PANTHER" id="PTHR30332:SF24">
    <property type="entry name" value="SECRETIN GSPD-RELATED"/>
    <property type="match status" value="1"/>
</dbReference>
<evidence type="ECO:0000259" key="12">
    <source>
        <dbReference type="Pfam" id="PF00263"/>
    </source>
</evidence>
<evidence type="ECO:0000256" key="5">
    <source>
        <dbReference type="ARBA" id="ARBA00022692"/>
    </source>
</evidence>
<dbReference type="InterPro" id="IPR004846">
    <property type="entry name" value="T2SS/T3SS_dom"/>
</dbReference>
<evidence type="ECO:0000256" key="6">
    <source>
        <dbReference type="ARBA" id="ARBA00022729"/>
    </source>
</evidence>
<keyword evidence="4" id="KW-1134">Transmembrane beta strand</keyword>
<keyword evidence="6 11" id="KW-0732">Signal</keyword>
<dbReference type="EMBL" id="JAEINI020000006">
    <property type="protein sequence ID" value="MCB5227254.1"/>
    <property type="molecule type" value="Genomic_DNA"/>
</dbReference>
<evidence type="ECO:0000256" key="7">
    <source>
        <dbReference type="ARBA" id="ARBA00022927"/>
    </source>
</evidence>
<keyword evidence="8" id="KW-0472">Membrane</keyword>
<evidence type="ECO:0000256" key="11">
    <source>
        <dbReference type="SAM" id="SignalP"/>
    </source>
</evidence>
<name>A0ABS8C4L9_9ALTE</name>
<evidence type="ECO:0000256" key="3">
    <source>
        <dbReference type="ARBA" id="ARBA00022448"/>
    </source>
</evidence>
<evidence type="ECO:0000259" key="14">
    <source>
        <dbReference type="Pfam" id="PF21305"/>
    </source>
</evidence>
<evidence type="ECO:0000256" key="1">
    <source>
        <dbReference type="ARBA" id="ARBA00004442"/>
    </source>
</evidence>
<proteinExistence type="inferred from homology"/>
<dbReference type="InterPro" id="IPR049371">
    <property type="entry name" value="GspD-like_N0"/>
</dbReference>
<comment type="caution">
    <text evidence="15">The sequence shown here is derived from an EMBL/GenBank/DDBJ whole genome shotgun (WGS) entry which is preliminary data.</text>
</comment>
<evidence type="ECO:0000259" key="13">
    <source>
        <dbReference type="Pfam" id="PF03958"/>
    </source>
</evidence>
<feature type="chain" id="PRO_5046190285" evidence="11">
    <location>
        <begin position="30"/>
        <end position="697"/>
    </location>
</feature>
<comment type="subcellular location">
    <subcellularLocation>
        <location evidence="1 10">Cell outer membrane</location>
    </subcellularLocation>
</comment>
<dbReference type="Pfam" id="PF21305">
    <property type="entry name" value="type_II_gspD_N0"/>
    <property type="match status" value="1"/>
</dbReference>
<comment type="similarity">
    <text evidence="2">Belongs to the bacterial secretin family. GSP D subfamily.</text>
</comment>
<accession>A0ABS8C4L9</accession>
<feature type="domain" description="NolW-like" evidence="13">
    <location>
        <begin position="200"/>
        <end position="266"/>
    </location>
</feature>
<dbReference type="InterPro" id="IPR005644">
    <property type="entry name" value="NolW-like"/>
</dbReference>
<organism evidence="15 16">
    <name type="scientific">Alishewanella maricola</name>
    <dbReference type="NCBI Taxonomy" id="2795740"/>
    <lineage>
        <taxon>Bacteria</taxon>
        <taxon>Pseudomonadati</taxon>
        <taxon>Pseudomonadota</taxon>
        <taxon>Gammaproteobacteria</taxon>
        <taxon>Alteromonadales</taxon>
        <taxon>Alteromonadaceae</taxon>
        <taxon>Alishewanella</taxon>
    </lineage>
</organism>
<evidence type="ECO:0000256" key="10">
    <source>
        <dbReference type="RuleBase" id="RU004004"/>
    </source>
</evidence>
<evidence type="ECO:0000313" key="16">
    <source>
        <dbReference type="Proteomes" id="UP000633814"/>
    </source>
</evidence>
<feature type="domain" description="Type II/III secretion system secretin-like" evidence="12">
    <location>
        <begin position="467"/>
        <end position="627"/>
    </location>
</feature>
<dbReference type="Gene3D" id="3.30.1370.120">
    <property type="match status" value="3"/>
</dbReference>
<sequence>MKSGFFLRNKGRTLASMMLAALLSFSVAADSDIKYSPNFKGTDINEFINIVGMNLKKTIIVDPQVRGRINVRSYDMLTEEQYYQFFLNVLEVYGFAVVEMDSGIMKVVRNKDAKTSNIPVVGDDDPGFGDEMVTRVVPVRNVSVRELAPLLRQFVNQGGGGHVVNYDPSNVIMMTGPAALVARLVDIIQRVDKAGDQELEILKLNYASAAEIVRILENIYRSQNRGEQPDFLVPKIVADERTNSVIVSGEAQARERVIALAKRLDAELQTSGNTRVLYLKYAKAEDLVPVLKGVSDSIVAEAQGAQQPTPQTARRSGGREISIEAHPDSNSLVITAQPDMMRSLEDVVRQLDIRRAQVLVEAIIVEVFDGTGTDFGVQWLNENGGGTNFTGTNTIPIVNIAAGAAQASQITRGNTTQSRDPTTGELITTTTADTNRDYTQLATALQSLNGALLGFYNGNWAAILQAVRTSTNSNVLATPHITTMDNQEAIFLVGQEVPVITGSTVGSNNTNPFQQVQRQEVGIKLKVTPQINEGDAVQLVIEQEVSSIGGTTAVDITINKREIKTTVMADDGATIVLGGLIDEDVQESESKVPLLGDIPILGHLFKSTSVSKRKRNLMVFIKATIVRDGSAISGISKQKYNFIRAEQLKREEEGIRLMPLTNQAVLPEWDESLKLPPSFNEYIEQQNRSAVDGKKEQ</sequence>
<keyword evidence="16" id="KW-1185">Reference proteome</keyword>
<evidence type="ECO:0000256" key="4">
    <source>
        <dbReference type="ARBA" id="ARBA00022452"/>
    </source>
</evidence>
<dbReference type="PRINTS" id="PR01032">
    <property type="entry name" value="PHAGEIV"/>
</dbReference>
<dbReference type="InterPro" id="IPR038591">
    <property type="entry name" value="NolW-like_sf"/>
</dbReference>
<evidence type="ECO:0000256" key="2">
    <source>
        <dbReference type="ARBA" id="ARBA00006980"/>
    </source>
</evidence>
<dbReference type="PANTHER" id="PTHR30332">
    <property type="entry name" value="PROBABLE GENERAL SECRETION PATHWAY PROTEIN D"/>
    <property type="match status" value="1"/>
</dbReference>
<feature type="domain" description="NolW-like" evidence="13">
    <location>
        <begin position="134"/>
        <end position="197"/>
    </location>
</feature>
<feature type="domain" description="NolW-like" evidence="13">
    <location>
        <begin position="274"/>
        <end position="357"/>
    </location>
</feature>
<dbReference type="InterPro" id="IPR050810">
    <property type="entry name" value="Bact_Secretion_Sys_Channel"/>
</dbReference>
<gene>
    <name evidence="15" type="primary">gspD</name>
    <name evidence="15" type="ORF">JAO78_010560</name>
</gene>